<reference evidence="5 6" key="1">
    <citation type="submission" date="2017-04" db="EMBL/GenBank/DDBJ databases">
        <title>Complete Genome Sequence of Salmonella enterica serovar Typhimurium Bacteriophage LPST10, Isolated in China.</title>
        <authorList>
            <person name="Dong X."/>
            <person name="Huang C."/>
            <person name="Morsy M.K."/>
            <person name="Li Z."/>
            <person name="Zhou Y."/>
            <person name="Willias S.P."/>
            <person name="Abdelnabby H."/>
            <person name="Liu J."/>
            <person name="Wang X."/>
            <person name="Li J."/>
        </authorList>
    </citation>
    <scope>NUCLEOTIDE SEQUENCE [LARGE SCALE GENOMIC DNA]</scope>
</reference>
<dbReference type="GO" id="GO:0003676">
    <property type="term" value="F:nucleic acid binding"/>
    <property type="evidence" value="ECO:0007669"/>
    <property type="project" value="InterPro"/>
</dbReference>
<evidence type="ECO:0000313" key="5">
    <source>
        <dbReference type="EMBL" id="ARK07736.1"/>
    </source>
</evidence>
<evidence type="ECO:0000256" key="1">
    <source>
        <dbReference type="ARBA" id="ARBA00001946"/>
    </source>
</evidence>
<comment type="cofactor">
    <cofactor evidence="1">
        <name>Mg(2+)</name>
        <dbReference type="ChEBI" id="CHEBI:18420"/>
    </cofactor>
</comment>
<accession>A0A1W6DY01</accession>
<evidence type="ECO:0000313" key="6">
    <source>
        <dbReference type="Proteomes" id="UP000223281"/>
    </source>
</evidence>
<organism evidence="5 6">
    <name type="scientific">Salmonella phage LPST10</name>
    <dbReference type="NCBI Taxonomy" id="1973454"/>
    <lineage>
        <taxon>Viruses</taxon>
        <taxon>Duplodnaviria</taxon>
        <taxon>Heunggongvirae</taxon>
        <taxon>Uroviricota</taxon>
        <taxon>Caudoviricetes</taxon>
        <taxon>Skatevirus</taxon>
        <taxon>Skatevirus LPST10</taxon>
    </lineage>
</organism>
<dbReference type="Pfam" id="PF08774">
    <property type="entry name" value="VRR_NUC"/>
    <property type="match status" value="1"/>
</dbReference>
<keyword evidence="2" id="KW-0540">Nuclease</keyword>
<keyword evidence="3" id="KW-0378">Hydrolase</keyword>
<evidence type="ECO:0000256" key="3">
    <source>
        <dbReference type="ARBA" id="ARBA00022801"/>
    </source>
</evidence>
<keyword evidence="6" id="KW-1185">Reference proteome</keyword>
<dbReference type="EMBL" id="KY860935">
    <property type="protein sequence ID" value="ARK07736.1"/>
    <property type="molecule type" value="Genomic_DNA"/>
</dbReference>
<name>A0A1W6DY01_9CAUD</name>
<sequence>MKQLDSGIWVFDSGYRGECNSEETEQMTYGLWMDYHFPDVIWFHVPNETGTKSGAQFVIKRKKMGVKSGVSDVIILSNGAAHSCAVMELKKEDRTKSQVSKDQRKFLERAHREGKFAAIAYGAEQLKKATLFYFGLLSDVD</sequence>
<evidence type="ECO:0000259" key="4">
    <source>
        <dbReference type="Pfam" id="PF08774"/>
    </source>
</evidence>
<protein>
    <recommendedName>
        <fullName evidence="4">VRR-NUC domain-containing protein</fullName>
    </recommendedName>
</protein>
<dbReference type="InterPro" id="IPR011856">
    <property type="entry name" value="tRNA_endonuc-like_dom_sf"/>
</dbReference>
<dbReference type="InterPro" id="IPR014883">
    <property type="entry name" value="VRR_NUC"/>
</dbReference>
<dbReference type="Proteomes" id="UP000223281">
    <property type="component" value="Segment"/>
</dbReference>
<evidence type="ECO:0000256" key="2">
    <source>
        <dbReference type="ARBA" id="ARBA00022722"/>
    </source>
</evidence>
<feature type="domain" description="VRR-NUC" evidence="4">
    <location>
        <begin position="57"/>
        <end position="123"/>
    </location>
</feature>
<dbReference type="Gene3D" id="3.40.1350.10">
    <property type="match status" value="1"/>
</dbReference>
<gene>
    <name evidence="5" type="ORF">LPST10_00004</name>
</gene>
<proteinExistence type="predicted"/>